<keyword evidence="2" id="KW-0472">Membrane</keyword>
<proteinExistence type="predicted"/>
<reference evidence="3" key="1">
    <citation type="journal article" date="2024" name="Gigascience">
        <title>Chromosome-level genome of the poultry shaft louse Menopon gallinae provides insight into the host-switching and adaptive evolution of parasitic lice.</title>
        <authorList>
            <person name="Xu Y."/>
            <person name="Ma L."/>
            <person name="Liu S."/>
            <person name="Liang Y."/>
            <person name="Liu Q."/>
            <person name="He Z."/>
            <person name="Tian L."/>
            <person name="Duan Y."/>
            <person name="Cai W."/>
            <person name="Li H."/>
            <person name="Song F."/>
        </authorList>
    </citation>
    <scope>NUCLEOTIDE SEQUENCE</scope>
    <source>
        <strain evidence="3">Cailab_2023a</strain>
    </source>
</reference>
<dbReference type="PANTHER" id="PTHR23220">
    <property type="entry name" value="INTEGRIN ALPHA"/>
    <property type="match status" value="1"/>
</dbReference>
<dbReference type="PANTHER" id="PTHR23220:SF133">
    <property type="entry name" value="INTEGRIN ALPHA-PS2"/>
    <property type="match status" value="1"/>
</dbReference>
<accession>A0AAW2HDY5</accession>
<dbReference type="GO" id="GO:0007160">
    <property type="term" value="P:cell-matrix adhesion"/>
    <property type="evidence" value="ECO:0007669"/>
    <property type="project" value="TreeGrafter"/>
</dbReference>
<keyword evidence="2" id="KW-1133">Transmembrane helix</keyword>
<feature type="repeat" description="FG-GAP" evidence="1">
    <location>
        <begin position="34"/>
        <end position="98"/>
    </location>
</feature>
<protein>
    <submittedName>
        <fullName evidence="3">Uncharacterized protein</fullName>
    </submittedName>
</protein>
<dbReference type="AlphaFoldDB" id="A0AAW2HDY5"/>
<dbReference type="Gene3D" id="2.130.10.130">
    <property type="entry name" value="Integrin alpha, N-terminal"/>
    <property type="match status" value="1"/>
</dbReference>
<keyword evidence="2" id="KW-0812">Transmembrane</keyword>
<feature type="transmembrane region" description="Helical" evidence="2">
    <location>
        <begin position="12"/>
        <end position="31"/>
    </location>
</feature>
<dbReference type="EMBL" id="JARGDH010000005">
    <property type="protein sequence ID" value="KAL0268025.1"/>
    <property type="molecule type" value="Genomic_DNA"/>
</dbReference>
<sequence length="170" mass="18667">MAVISSGVKTQWLHNSLVLISVVLCCVQYSGGFNVDTINFIRYRGDPGSMFGFSVAEHKEYGRSWVLIGAPEAQTIQPGVDHGGAVYKCDTTADDVCEQIPFDVTGNNNNTEGRQVDKKSYQWFGATVRSSGENGIVLVSQPQLFRTCPTEFFIGPGPFESRMVLNEKFG</sequence>
<dbReference type="InterPro" id="IPR028994">
    <property type="entry name" value="Integrin_alpha_N"/>
</dbReference>
<dbReference type="PROSITE" id="PS51470">
    <property type="entry name" value="FG_GAP"/>
    <property type="match status" value="1"/>
</dbReference>
<organism evidence="3">
    <name type="scientific">Menopon gallinae</name>
    <name type="common">poultry shaft louse</name>
    <dbReference type="NCBI Taxonomy" id="328185"/>
    <lineage>
        <taxon>Eukaryota</taxon>
        <taxon>Metazoa</taxon>
        <taxon>Ecdysozoa</taxon>
        <taxon>Arthropoda</taxon>
        <taxon>Hexapoda</taxon>
        <taxon>Insecta</taxon>
        <taxon>Pterygota</taxon>
        <taxon>Neoptera</taxon>
        <taxon>Paraneoptera</taxon>
        <taxon>Psocodea</taxon>
        <taxon>Troctomorpha</taxon>
        <taxon>Phthiraptera</taxon>
        <taxon>Amblycera</taxon>
        <taxon>Menoponidae</taxon>
        <taxon>Menopon</taxon>
    </lineage>
</organism>
<dbReference type="InterPro" id="IPR013519">
    <property type="entry name" value="Int_alpha_beta-p"/>
</dbReference>
<dbReference type="GO" id="GO:0007229">
    <property type="term" value="P:integrin-mediated signaling pathway"/>
    <property type="evidence" value="ECO:0007669"/>
    <property type="project" value="TreeGrafter"/>
</dbReference>
<dbReference type="SUPFAM" id="SSF69318">
    <property type="entry name" value="Integrin alpha N-terminal domain"/>
    <property type="match status" value="1"/>
</dbReference>
<dbReference type="GO" id="GO:0008305">
    <property type="term" value="C:integrin complex"/>
    <property type="evidence" value="ECO:0007669"/>
    <property type="project" value="TreeGrafter"/>
</dbReference>
<evidence type="ECO:0000256" key="1">
    <source>
        <dbReference type="PROSITE-ProRule" id="PRU00803"/>
    </source>
</evidence>
<dbReference type="GO" id="GO:0005178">
    <property type="term" value="F:integrin binding"/>
    <property type="evidence" value="ECO:0007669"/>
    <property type="project" value="TreeGrafter"/>
</dbReference>
<dbReference type="GO" id="GO:0033627">
    <property type="term" value="P:cell adhesion mediated by integrin"/>
    <property type="evidence" value="ECO:0007669"/>
    <property type="project" value="TreeGrafter"/>
</dbReference>
<evidence type="ECO:0000256" key="2">
    <source>
        <dbReference type="SAM" id="Phobius"/>
    </source>
</evidence>
<gene>
    <name evidence="3" type="ORF">PYX00_010114</name>
</gene>
<dbReference type="SMART" id="SM00191">
    <property type="entry name" value="Int_alpha"/>
    <property type="match status" value="1"/>
</dbReference>
<name>A0AAW2HDY5_9NEOP</name>
<comment type="caution">
    <text evidence="3">The sequence shown here is derived from an EMBL/GenBank/DDBJ whole genome shotgun (WGS) entry which is preliminary data.</text>
</comment>
<dbReference type="GO" id="GO:0009897">
    <property type="term" value="C:external side of plasma membrane"/>
    <property type="evidence" value="ECO:0007669"/>
    <property type="project" value="TreeGrafter"/>
</dbReference>
<evidence type="ECO:0000313" key="3">
    <source>
        <dbReference type="EMBL" id="KAL0268025.1"/>
    </source>
</evidence>
<dbReference type="GO" id="GO:0098609">
    <property type="term" value="P:cell-cell adhesion"/>
    <property type="evidence" value="ECO:0007669"/>
    <property type="project" value="TreeGrafter"/>
</dbReference>